<dbReference type="GO" id="GO:0030170">
    <property type="term" value="F:pyridoxal phosphate binding"/>
    <property type="evidence" value="ECO:0007669"/>
    <property type="project" value="TreeGrafter"/>
</dbReference>
<dbReference type="AlphaFoldDB" id="A0AA87R9C5"/>
<name>A0AA87R9C5_9MICO</name>
<dbReference type="HAMAP" id="MF_00711">
    <property type="entry name" value="GcvP"/>
    <property type="match status" value="1"/>
</dbReference>
<keyword evidence="13" id="KW-1185">Reference proteome</keyword>
<proteinExistence type="inferred from homology"/>
<dbReference type="GO" id="GO:0005829">
    <property type="term" value="C:cytosol"/>
    <property type="evidence" value="ECO:0007669"/>
    <property type="project" value="TreeGrafter"/>
</dbReference>
<evidence type="ECO:0000313" key="12">
    <source>
        <dbReference type="EMBL" id="GEK78935.1"/>
    </source>
</evidence>
<dbReference type="PANTHER" id="PTHR11773:SF1">
    <property type="entry name" value="GLYCINE DEHYDROGENASE (DECARBOXYLATING), MITOCHONDRIAL"/>
    <property type="match status" value="1"/>
</dbReference>
<feature type="domain" description="Glycine cleavage system P-protein N-terminal" evidence="10">
    <location>
        <begin position="6"/>
        <end position="420"/>
    </location>
</feature>
<evidence type="ECO:0000259" key="10">
    <source>
        <dbReference type="Pfam" id="PF02347"/>
    </source>
</evidence>
<dbReference type="Pfam" id="PF02347">
    <property type="entry name" value="GDC-P"/>
    <property type="match status" value="2"/>
</dbReference>
<evidence type="ECO:0000259" key="11">
    <source>
        <dbReference type="Pfam" id="PF21478"/>
    </source>
</evidence>
<keyword evidence="6 8" id="KW-0560">Oxidoreductase</keyword>
<dbReference type="InterPro" id="IPR015422">
    <property type="entry name" value="PyrdxlP-dep_Trfase_small"/>
</dbReference>
<dbReference type="GO" id="GO:0019464">
    <property type="term" value="P:glycine decarboxylation via glycine cleavage system"/>
    <property type="evidence" value="ECO:0007669"/>
    <property type="project" value="UniProtKB-UniRule"/>
</dbReference>
<evidence type="ECO:0000256" key="6">
    <source>
        <dbReference type="ARBA" id="ARBA00023002"/>
    </source>
</evidence>
<dbReference type="EC" id="1.4.4.2" evidence="8"/>
<dbReference type="RefSeq" id="WP_146792313.1">
    <property type="nucleotide sequence ID" value="NZ_BJUU01000001.1"/>
</dbReference>
<dbReference type="EMBL" id="BJUU01000001">
    <property type="protein sequence ID" value="GEK78935.1"/>
    <property type="molecule type" value="Genomic_DNA"/>
</dbReference>
<evidence type="ECO:0000313" key="13">
    <source>
        <dbReference type="Proteomes" id="UP000321749"/>
    </source>
</evidence>
<comment type="similarity">
    <text evidence="3 8">Belongs to the GcvP family.</text>
</comment>
<dbReference type="InterPro" id="IPR015424">
    <property type="entry name" value="PyrdxlP-dep_Trfase"/>
</dbReference>
<dbReference type="GO" id="GO:0004375">
    <property type="term" value="F:glycine dehydrogenase (decarboxylating) activity"/>
    <property type="evidence" value="ECO:0007669"/>
    <property type="project" value="UniProtKB-EC"/>
</dbReference>
<feature type="modified residue" description="N6-(pyridoxal phosphate)lysine" evidence="8 9">
    <location>
        <position position="695"/>
    </location>
</feature>
<dbReference type="Gene3D" id="3.40.640.10">
    <property type="entry name" value="Type I PLP-dependent aspartate aminotransferase-like (Major domain)"/>
    <property type="match status" value="2"/>
</dbReference>
<dbReference type="InterPro" id="IPR049315">
    <property type="entry name" value="GDC-P_N"/>
</dbReference>
<dbReference type="GO" id="GO:0005960">
    <property type="term" value="C:glycine cleavage complex"/>
    <property type="evidence" value="ECO:0007669"/>
    <property type="project" value="TreeGrafter"/>
</dbReference>
<evidence type="ECO:0000256" key="5">
    <source>
        <dbReference type="ARBA" id="ARBA00022898"/>
    </source>
</evidence>
<evidence type="ECO:0000256" key="1">
    <source>
        <dbReference type="ARBA" id="ARBA00001933"/>
    </source>
</evidence>
<dbReference type="InterPro" id="IPR003437">
    <property type="entry name" value="GcvP"/>
</dbReference>
<evidence type="ECO:0000256" key="8">
    <source>
        <dbReference type="HAMAP-Rule" id="MF_00711"/>
    </source>
</evidence>
<evidence type="ECO:0000256" key="3">
    <source>
        <dbReference type="ARBA" id="ARBA00010756"/>
    </source>
</evidence>
<feature type="domain" description="Glycine dehydrogenase C-terminal" evidence="11">
    <location>
        <begin position="771"/>
        <end position="892"/>
    </location>
</feature>
<evidence type="ECO:0000256" key="7">
    <source>
        <dbReference type="ARBA" id="ARBA00049026"/>
    </source>
</evidence>
<dbReference type="Pfam" id="PF21478">
    <property type="entry name" value="GcvP2_C"/>
    <property type="match status" value="1"/>
</dbReference>
<evidence type="ECO:0000256" key="2">
    <source>
        <dbReference type="ARBA" id="ARBA00003788"/>
    </source>
</evidence>
<protein>
    <recommendedName>
        <fullName evidence="8">Glycine dehydrogenase (decarboxylating)</fullName>
        <ecNumber evidence="8">1.4.4.2</ecNumber>
    </recommendedName>
    <alternativeName>
        <fullName evidence="8">Glycine cleavage system P-protein</fullName>
    </alternativeName>
    <alternativeName>
        <fullName evidence="8">Glycine decarboxylase</fullName>
    </alternativeName>
    <alternativeName>
        <fullName evidence="8">Glycine dehydrogenase (aminomethyl-transferring)</fullName>
    </alternativeName>
</protein>
<sequence>MRPFVDRHIGTDAAAQQAMLEAVGFDSLEALMDAAVPAGIRTAGSGIGEAASETAALAELRELAGRNRVRHSAIGLGYHGTVTPAPIKRLILENPSWYTAYTPYQPEISQGRLEALINFQTMVADLTGLDIANASMLDEGTAVVEAMLLARRASKSASSVFVVDADLLPQSKALLRHRAHATGIELVEVPLATTAPADLPDSFGVIAQLPGASGLVWDASGIFAANTEMGGVPVAAADLLSLALIEAPGTQGARIAVGSSQRFGVPMGFGGPHAGFMAVDDALTRQLPGRLVGVSVDADGYPAYRLTLQTREQHIRREKATSNICTAQVLLAVMASMYGVYHGADGITAIAEGVHGVATRFARAARTAGIELVHESFFDTVRMRVPGEARALQSRAAEAGILVHVVDDDTLHVSFDETWAEVGTGVPLVRLLEALGLEDAAALGSEPTAIPASLARQSAFMTHEVFRTHRSETQLMRYAKRLSDRDYALDRGMIPLGSCTMKLNAAAEMEAITWPEFSQLHPYGPLEDASGSLALVDQLGEWLARITGYDTVSLQPNAGAQGELAGLMAIRGYHRSRGQEHRDVVLIPASAHGTNAASAVLAGCRVVVVATSENGDVDLADLDAKIAAHADDLAGLMITYPSTHGVYESEIRRVCDAVHEAGGQVYIDGANLNALLGHATFGDMGGDVSHLNLHKTFCIPHGGGGPGVGPVAAKAHLAPFLPRDPREESELIDGVRVGANPVAAAPWGSASILPISWAYVRMMGLEGLTKATASAVLAANYVAARLREHFPVLYTGEHGLVAHECILDLRPLKEATGVTNDDVAKRLVDYGFHAPTMSFPVAGTLMVEPTESEDLAEIDRFIDAMIAIKAEADAVGRGEVPLAESALRRAPHTAGSIVHGEWARPYTREQAVFPVPGVEHAKYWPPVSRIDQPYGDRNIVCSCPPVEAFA</sequence>
<gene>
    <name evidence="8 12" type="primary">gcvP</name>
    <name evidence="12" type="ORF">ABA31_02860</name>
</gene>
<dbReference type="InterPro" id="IPR020581">
    <property type="entry name" value="GDC_P"/>
</dbReference>
<dbReference type="InterPro" id="IPR049316">
    <property type="entry name" value="GDC-P_C"/>
</dbReference>
<dbReference type="NCBIfam" id="NF003346">
    <property type="entry name" value="PRK04366.1"/>
    <property type="match status" value="1"/>
</dbReference>
<comment type="function">
    <text evidence="2 8">The glycine cleavage system catalyzes the degradation of glycine. The P protein binds the alpha-amino group of glycine through its pyridoxal phosphate cofactor; CO(2) is released and the remaining methylamine moiety is then transferred to the lipoamide cofactor of the H protein.</text>
</comment>
<dbReference type="FunFam" id="3.40.640.10:FF:000224">
    <property type="entry name" value="Probable glycine dehydrogenase (decarboxylating) subunit 2"/>
    <property type="match status" value="1"/>
</dbReference>
<comment type="cofactor">
    <cofactor evidence="1 8 9">
        <name>pyridoxal 5'-phosphate</name>
        <dbReference type="ChEBI" id="CHEBI:597326"/>
    </cofactor>
</comment>
<comment type="subunit">
    <text evidence="4 8">The glycine cleavage system is composed of four proteins: P, T, L and H.</text>
</comment>
<evidence type="ECO:0000256" key="4">
    <source>
        <dbReference type="ARBA" id="ARBA00011690"/>
    </source>
</evidence>
<reference evidence="12 13" key="1">
    <citation type="submission" date="2019-07" db="EMBL/GenBank/DDBJ databases">
        <title>Whole genome shotgun sequence of Agrococcus baldri NBRC 103055.</title>
        <authorList>
            <person name="Hosoyama A."/>
            <person name="Uohara A."/>
            <person name="Ohji S."/>
            <person name="Ichikawa N."/>
        </authorList>
    </citation>
    <scope>NUCLEOTIDE SEQUENCE [LARGE SCALE GENOMIC DNA]</scope>
    <source>
        <strain evidence="12 13">NBRC 103055</strain>
    </source>
</reference>
<dbReference type="Proteomes" id="UP000321749">
    <property type="component" value="Unassembled WGS sequence"/>
</dbReference>
<dbReference type="GO" id="GO:0016594">
    <property type="term" value="F:glycine binding"/>
    <property type="evidence" value="ECO:0007669"/>
    <property type="project" value="TreeGrafter"/>
</dbReference>
<evidence type="ECO:0000256" key="9">
    <source>
        <dbReference type="PIRSR" id="PIRSR603437-50"/>
    </source>
</evidence>
<comment type="caution">
    <text evidence="12">The sequence shown here is derived from an EMBL/GenBank/DDBJ whole genome shotgun (WGS) entry which is preliminary data.</text>
</comment>
<dbReference type="PANTHER" id="PTHR11773">
    <property type="entry name" value="GLYCINE DEHYDROGENASE, DECARBOXYLATING"/>
    <property type="match status" value="1"/>
</dbReference>
<dbReference type="SUPFAM" id="SSF53383">
    <property type="entry name" value="PLP-dependent transferases"/>
    <property type="match status" value="2"/>
</dbReference>
<dbReference type="InterPro" id="IPR015421">
    <property type="entry name" value="PyrdxlP-dep_Trfase_major"/>
</dbReference>
<comment type="catalytic activity">
    <reaction evidence="7 8">
        <text>N(6)-[(R)-lipoyl]-L-lysyl-[glycine-cleavage complex H protein] + glycine + H(+) = N(6)-[(R)-S(8)-aminomethyldihydrolipoyl]-L-lysyl-[glycine-cleavage complex H protein] + CO2</text>
        <dbReference type="Rhea" id="RHEA:24304"/>
        <dbReference type="Rhea" id="RHEA-COMP:10494"/>
        <dbReference type="Rhea" id="RHEA-COMP:10495"/>
        <dbReference type="ChEBI" id="CHEBI:15378"/>
        <dbReference type="ChEBI" id="CHEBI:16526"/>
        <dbReference type="ChEBI" id="CHEBI:57305"/>
        <dbReference type="ChEBI" id="CHEBI:83099"/>
        <dbReference type="ChEBI" id="CHEBI:83143"/>
        <dbReference type="EC" id="1.4.4.2"/>
    </reaction>
</comment>
<accession>A0AA87R9C5</accession>
<dbReference type="NCBIfam" id="TIGR00461">
    <property type="entry name" value="gcvP"/>
    <property type="match status" value="1"/>
</dbReference>
<organism evidence="12 13">
    <name type="scientific">Agrococcus baldri</name>
    <dbReference type="NCBI Taxonomy" id="153730"/>
    <lineage>
        <taxon>Bacteria</taxon>
        <taxon>Bacillati</taxon>
        <taxon>Actinomycetota</taxon>
        <taxon>Actinomycetes</taxon>
        <taxon>Micrococcales</taxon>
        <taxon>Microbacteriaceae</taxon>
        <taxon>Agrococcus</taxon>
    </lineage>
</organism>
<dbReference type="Gene3D" id="3.90.1150.10">
    <property type="entry name" value="Aspartate Aminotransferase, domain 1"/>
    <property type="match status" value="2"/>
</dbReference>
<keyword evidence="5 8" id="KW-0663">Pyridoxal phosphate</keyword>
<feature type="domain" description="Glycine cleavage system P-protein N-terminal" evidence="10">
    <location>
        <begin position="431"/>
        <end position="719"/>
    </location>
</feature>